<dbReference type="EMBL" id="JAESWB010000134">
    <property type="protein sequence ID" value="MBL4952034.1"/>
    <property type="molecule type" value="Genomic_DNA"/>
</dbReference>
<name>A0ABS1TMR8_9BACI</name>
<evidence type="ECO:0008006" key="4">
    <source>
        <dbReference type="Google" id="ProtNLM"/>
    </source>
</evidence>
<protein>
    <recommendedName>
        <fullName evidence="4">TM2 domain-containing protein</fullName>
    </recommendedName>
</protein>
<keyword evidence="3" id="KW-1185">Reference proteome</keyword>
<evidence type="ECO:0000313" key="3">
    <source>
        <dbReference type="Proteomes" id="UP000623967"/>
    </source>
</evidence>
<keyword evidence="1" id="KW-0812">Transmembrane</keyword>
<sequence>MLLNQKNPGLAVVLSFFFVGLGQIYNGQIGKGIGFIIAYTVSLLLCFVLVGFITSPILWIWGMIDAYKVAQKTHGM</sequence>
<gene>
    <name evidence="2" type="ORF">JK635_07400</name>
</gene>
<evidence type="ECO:0000256" key="1">
    <source>
        <dbReference type="SAM" id="Phobius"/>
    </source>
</evidence>
<evidence type="ECO:0000313" key="2">
    <source>
        <dbReference type="EMBL" id="MBL4952034.1"/>
    </source>
</evidence>
<comment type="caution">
    <text evidence="2">The sequence shown here is derived from an EMBL/GenBank/DDBJ whole genome shotgun (WGS) entry which is preliminary data.</text>
</comment>
<reference evidence="2 3" key="1">
    <citation type="submission" date="2021-01" db="EMBL/GenBank/DDBJ databases">
        <title>Genome public.</title>
        <authorList>
            <person name="Liu C."/>
            <person name="Sun Q."/>
        </authorList>
    </citation>
    <scope>NUCLEOTIDE SEQUENCE [LARGE SCALE GENOMIC DNA]</scope>
    <source>
        <strain evidence="2 3">YIM B02564</strain>
    </source>
</reference>
<accession>A0ABS1TMR8</accession>
<organism evidence="2 3">
    <name type="scientific">Neobacillus paridis</name>
    <dbReference type="NCBI Taxonomy" id="2803862"/>
    <lineage>
        <taxon>Bacteria</taxon>
        <taxon>Bacillati</taxon>
        <taxon>Bacillota</taxon>
        <taxon>Bacilli</taxon>
        <taxon>Bacillales</taxon>
        <taxon>Bacillaceae</taxon>
        <taxon>Neobacillus</taxon>
    </lineage>
</organism>
<feature type="transmembrane region" description="Helical" evidence="1">
    <location>
        <begin position="36"/>
        <end position="62"/>
    </location>
</feature>
<dbReference type="Proteomes" id="UP000623967">
    <property type="component" value="Unassembled WGS sequence"/>
</dbReference>
<proteinExistence type="predicted"/>
<keyword evidence="1" id="KW-1133">Transmembrane helix</keyword>
<keyword evidence="1" id="KW-0472">Membrane</keyword>